<sequence length="211" mass="23995">IGLIDDELQMNFWQGVVKFIEFACAQENYKKEGKLRCQGAPLYEGATPFMEVVWLEEEFPLNHFTPLNNLSHLPRLDIHNPSPHSQTKSKPVISQPLQSSPTSAPSPHSQTGPSIDLSLGPSPSSHENPHNDTLSLTLENIRWGSKDVVGWIWIMPAPGNNFHQEFEARGVVTKIVRKKFERAWTSWSNVNDDMIDKWFADFKVLCDVPYQ</sequence>
<protein>
    <submittedName>
        <fullName evidence="2">Uncharacterized protein</fullName>
    </submittedName>
</protein>
<feature type="compositionally biased region" description="Polar residues" evidence="1">
    <location>
        <begin position="121"/>
        <end position="132"/>
    </location>
</feature>
<reference evidence="2 3" key="1">
    <citation type="journal article" date="2018" name="Front. Plant Sci.">
        <title>Red Clover (Trifolium pratense) and Zigzag Clover (T. medium) - A Picture of Genomic Similarities and Differences.</title>
        <authorList>
            <person name="Dluhosova J."/>
            <person name="Istvanek J."/>
            <person name="Nedelnik J."/>
            <person name="Repkova J."/>
        </authorList>
    </citation>
    <scope>NUCLEOTIDE SEQUENCE [LARGE SCALE GENOMIC DNA]</scope>
    <source>
        <strain evidence="3">cv. 10/8</strain>
        <tissue evidence="2">Leaf</tissue>
    </source>
</reference>
<feature type="compositionally biased region" description="Polar residues" evidence="1">
    <location>
        <begin position="95"/>
        <end position="113"/>
    </location>
</feature>
<evidence type="ECO:0000313" key="2">
    <source>
        <dbReference type="EMBL" id="MCH89282.1"/>
    </source>
</evidence>
<comment type="caution">
    <text evidence="2">The sequence shown here is derived from an EMBL/GenBank/DDBJ whole genome shotgun (WGS) entry which is preliminary data.</text>
</comment>
<dbReference type="EMBL" id="LXQA010015826">
    <property type="protein sequence ID" value="MCH89282.1"/>
    <property type="molecule type" value="Genomic_DNA"/>
</dbReference>
<keyword evidence="3" id="KW-1185">Reference proteome</keyword>
<dbReference type="Proteomes" id="UP000265520">
    <property type="component" value="Unassembled WGS sequence"/>
</dbReference>
<name>A0A392MP16_9FABA</name>
<evidence type="ECO:0000256" key="1">
    <source>
        <dbReference type="SAM" id="MobiDB-lite"/>
    </source>
</evidence>
<feature type="non-terminal residue" evidence="2">
    <location>
        <position position="1"/>
    </location>
</feature>
<organism evidence="2 3">
    <name type="scientific">Trifolium medium</name>
    <dbReference type="NCBI Taxonomy" id="97028"/>
    <lineage>
        <taxon>Eukaryota</taxon>
        <taxon>Viridiplantae</taxon>
        <taxon>Streptophyta</taxon>
        <taxon>Embryophyta</taxon>
        <taxon>Tracheophyta</taxon>
        <taxon>Spermatophyta</taxon>
        <taxon>Magnoliopsida</taxon>
        <taxon>eudicotyledons</taxon>
        <taxon>Gunneridae</taxon>
        <taxon>Pentapetalae</taxon>
        <taxon>rosids</taxon>
        <taxon>fabids</taxon>
        <taxon>Fabales</taxon>
        <taxon>Fabaceae</taxon>
        <taxon>Papilionoideae</taxon>
        <taxon>50 kb inversion clade</taxon>
        <taxon>NPAAA clade</taxon>
        <taxon>Hologalegina</taxon>
        <taxon>IRL clade</taxon>
        <taxon>Trifolieae</taxon>
        <taxon>Trifolium</taxon>
    </lineage>
</organism>
<evidence type="ECO:0000313" key="3">
    <source>
        <dbReference type="Proteomes" id="UP000265520"/>
    </source>
</evidence>
<dbReference type="AlphaFoldDB" id="A0A392MP16"/>
<proteinExistence type="predicted"/>
<gene>
    <name evidence="2" type="ORF">A2U01_0010176</name>
</gene>
<accession>A0A392MP16</accession>
<feature type="region of interest" description="Disordered" evidence="1">
    <location>
        <begin position="75"/>
        <end position="132"/>
    </location>
</feature>